<dbReference type="Gene3D" id="1.10.8.80">
    <property type="entry name" value="Magnesium chelatase subunit I, C-Terminal domain"/>
    <property type="match status" value="1"/>
</dbReference>
<protein>
    <submittedName>
        <fullName evidence="4">MoxR-like ATPases</fullName>
    </submittedName>
</protein>
<sequence length="340" mass="37597">MSHEDLDGPAAHVPGGFEQQSEISSADALLIHELKQQINSQFIGQPDVVDQVIVALLAAGHILIEGVPGLGKTLLVRLLARSISGEYSRVQFTPDLMPGDITGHIMFDNEANKFRIRKGPAFTNLLLADEINRAPAKTQSALLEVMQEHQITLEGKALPVPEPYMVMATQNPVEQEGTYPLPEAQLDRFIIKVKIDYPSSAEEHLMVKSVTTNQVGDQFDITKLQKQFTPEDIVRLQKQVADVSVDNEVSRYTVSIVRKTRDWPGIAIGAGPRGGIAIIRCARAHAFMQGRRFVVPDDVKQVALPVLRHRIILSPEMELEGMDTDRVILALLDTVDAPRK</sequence>
<feature type="domain" description="AAA+ ATPase" evidence="3">
    <location>
        <begin position="58"/>
        <end position="199"/>
    </location>
</feature>
<dbReference type="Gene3D" id="3.40.50.300">
    <property type="entry name" value="P-loop containing nucleotide triphosphate hydrolases"/>
    <property type="match status" value="1"/>
</dbReference>
<dbReference type="AlphaFoldDB" id="A0A3B0WRA6"/>
<dbReference type="InterPro" id="IPR041628">
    <property type="entry name" value="ChlI/MoxR_AAA_lid"/>
</dbReference>
<evidence type="ECO:0000256" key="2">
    <source>
        <dbReference type="ARBA" id="ARBA00022840"/>
    </source>
</evidence>
<reference evidence="4" key="1">
    <citation type="submission" date="2018-06" db="EMBL/GenBank/DDBJ databases">
        <authorList>
            <person name="Zhirakovskaya E."/>
        </authorList>
    </citation>
    <scope>NUCLEOTIDE SEQUENCE</scope>
</reference>
<dbReference type="Pfam" id="PF07726">
    <property type="entry name" value="AAA_3"/>
    <property type="match status" value="1"/>
</dbReference>
<keyword evidence="2" id="KW-0067">ATP-binding</keyword>
<dbReference type="InterPro" id="IPR003593">
    <property type="entry name" value="AAA+_ATPase"/>
</dbReference>
<gene>
    <name evidence="4" type="ORF">MNBD_GAMMA11-1995</name>
</gene>
<proteinExistence type="predicted"/>
<dbReference type="SUPFAM" id="SSF52540">
    <property type="entry name" value="P-loop containing nucleoside triphosphate hydrolases"/>
    <property type="match status" value="1"/>
</dbReference>
<evidence type="ECO:0000313" key="4">
    <source>
        <dbReference type="EMBL" id="VAW57881.1"/>
    </source>
</evidence>
<dbReference type="PANTHER" id="PTHR42759">
    <property type="entry name" value="MOXR FAMILY PROTEIN"/>
    <property type="match status" value="1"/>
</dbReference>
<dbReference type="InterPro" id="IPR050764">
    <property type="entry name" value="CbbQ/NirQ/NorQ/GpvN"/>
</dbReference>
<dbReference type="PANTHER" id="PTHR42759:SF1">
    <property type="entry name" value="MAGNESIUM-CHELATASE SUBUNIT CHLD"/>
    <property type="match status" value="1"/>
</dbReference>
<name>A0A3B0WRA6_9ZZZZ</name>
<dbReference type="GO" id="GO:0016887">
    <property type="term" value="F:ATP hydrolysis activity"/>
    <property type="evidence" value="ECO:0007669"/>
    <property type="project" value="InterPro"/>
</dbReference>
<keyword evidence="1" id="KW-0547">Nucleotide-binding</keyword>
<dbReference type="FunFam" id="3.40.50.300:FF:000640">
    <property type="entry name" value="MoxR family ATPase"/>
    <property type="match status" value="1"/>
</dbReference>
<dbReference type="Pfam" id="PF17863">
    <property type="entry name" value="AAA_lid_2"/>
    <property type="match status" value="1"/>
</dbReference>
<evidence type="ECO:0000256" key="1">
    <source>
        <dbReference type="ARBA" id="ARBA00022741"/>
    </source>
</evidence>
<accession>A0A3B0WRA6</accession>
<dbReference type="GO" id="GO:0005524">
    <property type="term" value="F:ATP binding"/>
    <property type="evidence" value="ECO:0007669"/>
    <property type="project" value="UniProtKB-KW"/>
</dbReference>
<dbReference type="SMART" id="SM00382">
    <property type="entry name" value="AAA"/>
    <property type="match status" value="1"/>
</dbReference>
<dbReference type="EMBL" id="UOFG01000004">
    <property type="protein sequence ID" value="VAW57881.1"/>
    <property type="molecule type" value="Genomic_DNA"/>
</dbReference>
<dbReference type="InterPro" id="IPR027417">
    <property type="entry name" value="P-loop_NTPase"/>
</dbReference>
<dbReference type="CDD" id="cd00009">
    <property type="entry name" value="AAA"/>
    <property type="match status" value="1"/>
</dbReference>
<organism evidence="4">
    <name type="scientific">hydrothermal vent metagenome</name>
    <dbReference type="NCBI Taxonomy" id="652676"/>
    <lineage>
        <taxon>unclassified sequences</taxon>
        <taxon>metagenomes</taxon>
        <taxon>ecological metagenomes</taxon>
    </lineage>
</organism>
<dbReference type="PIRSF" id="PIRSF002849">
    <property type="entry name" value="AAA_ATPase_chaperone_MoxR_prd"/>
    <property type="match status" value="1"/>
</dbReference>
<dbReference type="InterPro" id="IPR011703">
    <property type="entry name" value="ATPase_AAA-3"/>
</dbReference>
<evidence type="ECO:0000259" key="3">
    <source>
        <dbReference type="SMART" id="SM00382"/>
    </source>
</evidence>